<dbReference type="PROSITE" id="PS50102">
    <property type="entry name" value="RRM"/>
    <property type="match status" value="1"/>
</dbReference>
<feature type="non-terminal residue" evidence="3">
    <location>
        <position position="179"/>
    </location>
</feature>
<dbReference type="InterPro" id="IPR035979">
    <property type="entry name" value="RBD_domain_sf"/>
</dbReference>
<sequence length="179" mass="19739">MLSVVSTGPTPEWDEGIAWALDSPPKGIPRYPTTYTPMVRPAYPPRMPGAIGMLQPLVRPPIPGIYGVPPVVRPVIPIVAPTKKPQTTVYVGKIASIVENDFILTLLRLCGLVKSWKRAQDPSNETPRGFGFCEFESAEGLLRALRMRSKFNVDGQELVVVKTVYASPSRVNFHLDSKK</sequence>
<organism evidence="3 4">
    <name type="scientific">Coptis chinensis</name>
    <dbReference type="NCBI Taxonomy" id="261450"/>
    <lineage>
        <taxon>Eukaryota</taxon>
        <taxon>Viridiplantae</taxon>
        <taxon>Streptophyta</taxon>
        <taxon>Embryophyta</taxon>
        <taxon>Tracheophyta</taxon>
        <taxon>Spermatophyta</taxon>
        <taxon>Magnoliopsida</taxon>
        <taxon>Ranunculales</taxon>
        <taxon>Ranunculaceae</taxon>
        <taxon>Coptidoideae</taxon>
        <taxon>Coptis</taxon>
    </lineage>
</organism>
<evidence type="ECO:0000259" key="2">
    <source>
        <dbReference type="PROSITE" id="PS50102"/>
    </source>
</evidence>
<dbReference type="InterPro" id="IPR034268">
    <property type="entry name" value="RBM25_RRM"/>
</dbReference>
<dbReference type="PANTHER" id="PTHR47334:SF2">
    <property type="entry name" value="RNA-BINDING MOTIF PROTEIN 25"/>
    <property type="match status" value="1"/>
</dbReference>
<dbReference type="SUPFAM" id="SSF54928">
    <property type="entry name" value="RNA-binding domain, RBD"/>
    <property type="match status" value="1"/>
</dbReference>
<dbReference type="InterPro" id="IPR012677">
    <property type="entry name" value="Nucleotide-bd_a/b_plait_sf"/>
</dbReference>
<dbReference type="CDD" id="cd12446">
    <property type="entry name" value="RRM_RBM25"/>
    <property type="match status" value="1"/>
</dbReference>
<dbReference type="EMBL" id="JADFTS010000006">
    <property type="protein sequence ID" value="KAF9602949.1"/>
    <property type="molecule type" value="Genomic_DNA"/>
</dbReference>
<comment type="caution">
    <text evidence="3">The sequence shown here is derived from an EMBL/GenBank/DDBJ whole genome shotgun (WGS) entry which is preliminary data.</text>
</comment>
<name>A0A835LTM5_9MAGN</name>
<dbReference type="Pfam" id="PF00076">
    <property type="entry name" value="RRM_1"/>
    <property type="match status" value="1"/>
</dbReference>
<dbReference type="OrthoDB" id="1747660at2759"/>
<dbReference type="AlphaFoldDB" id="A0A835LTM5"/>
<gene>
    <name evidence="3" type="ORF">IFM89_032831</name>
</gene>
<evidence type="ECO:0000256" key="1">
    <source>
        <dbReference type="PROSITE-ProRule" id="PRU00176"/>
    </source>
</evidence>
<evidence type="ECO:0000313" key="3">
    <source>
        <dbReference type="EMBL" id="KAF9602949.1"/>
    </source>
</evidence>
<accession>A0A835LTM5</accession>
<dbReference type="Gene3D" id="3.30.70.330">
    <property type="match status" value="1"/>
</dbReference>
<keyword evidence="1" id="KW-0694">RNA-binding</keyword>
<dbReference type="PANTHER" id="PTHR47334">
    <property type="entry name" value="SPLICING FACTOR PWI DOMAIN-CONTAINING PROTEIN / RNA RECOGNITION MOTIF (RRM)-CONTAINING PROTEIN"/>
    <property type="match status" value="1"/>
</dbReference>
<dbReference type="Proteomes" id="UP000631114">
    <property type="component" value="Unassembled WGS sequence"/>
</dbReference>
<dbReference type="InterPro" id="IPR053294">
    <property type="entry name" value="RBM_PWI_domain"/>
</dbReference>
<keyword evidence="4" id="KW-1185">Reference proteome</keyword>
<feature type="domain" description="RRM" evidence="2">
    <location>
        <begin position="87"/>
        <end position="171"/>
    </location>
</feature>
<proteinExistence type="predicted"/>
<evidence type="ECO:0000313" key="4">
    <source>
        <dbReference type="Proteomes" id="UP000631114"/>
    </source>
</evidence>
<dbReference type="SMART" id="SM00360">
    <property type="entry name" value="RRM"/>
    <property type="match status" value="1"/>
</dbReference>
<reference evidence="3 4" key="1">
    <citation type="submission" date="2020-10" db="EMBL/GenBank/DDBJ databases">
        <title>The Coptis chinensis genome and diversification of protoberbering-type alkaloids.</title>
        <authorList>
            <person name="Wang B."/>
            <person name="Shu S."/>
            <person name="Song C."/>
            <person name="Liu Y."/>
        </authorList>
    </citation>
    <scope>NUCLEOTIDE SEQUENCE [LARGE SCALE GENOMIC DNA]</scope>
    <source>
        <strain evidence="3">HL-2020</strain>
        <tissue evidence="3">Leaf</tissue>
    </source>
</reference>
<dbReference type="InterPro" id="IPR000504">
    <property type="entry name" value="RRM_dom"/>
</dbReference>
<dbReference type="GO" id="GO:0003723">
    <property type="term" value="F:RNA binding"/>
    <property type="evidence" value="ECO:0007669"/>
    <property type="project" value="UniProtKB-UniRule"/>
</dbReference>
<protein>
    <recommendedName>
        <fullName evidence="2">RRM domain-containing protein</fullName>
    </recommendedName>
</protein>